<dbReference type="InterPro" id="IPR004839">
    <property type="entry name" value="Aminotransferase_I/II_large"/>
</dbReference>
<dbReference type="InterPro" id="IPR015421">
    <property type="entry name" value="PyrdxlP-dep_Trfase_major"/>
</dbReference>
<evidence type="ECO:0000256" key="2">
    <source>
        <dbReference type="ARBA" id="ARBA00007441"/>
    </source>
</evidence>
<dbReference type="GO" id="GO:0006520">
    <property type="term" value="P:amino acid metabolic process"/>
    <property type="evidence" value="ECO:0007669"/>
    <property type="project" value="InterPro"/>
</dbReference>
<dbReference type="NCBIfam" id="NF041091">
    <property type="entry name" value="asp_aminotase_Arch"/>
    <property type="match status" value="1"/>
</dbReference>
<dbReference type="InterPro" id="IPR015424">
    <property type="entry name" value="PyrdxlP-dep_Trfase"/>
</dbReference>
<dbReference type="AlphaFoldDB" id="A0A7Z7LD19"/>
<dbReference type="FunFam" id="3.40.640.10:FF:000033">
    <property type="entry name" value="Aspartate aminotransferase"/>
    <property type="match status" value="1"/>
</dbReference>
<evidence type="ECO:0000256" key="4">
    <source>
        <dbReference type="ARBA" id="ARBA00022679"/>
    </source>
</evidence>
<dbReference type="Gene3D" id="3.90.1150.10">
    <property type="entry name" value="Aspartate Aminotransferase, domain 1"/>
    <property type="match status" value="1"/>
</dbReference>
<gene>
    <name evidence="7" type="primary">aspC</name>
    <name evidence="7" type="ORF">MESINF_0376</name>
</gene>
<keyword evidence="8" id="KW-1185">Reference proteome</keyword>
<keyword evidence="3 7" id="KW-0032">Aminotransferase</keyword>
<dbReference type="Proteomes" id="UP000250796">
    <property type="component" value="Chromosome MESINF"/>
</dbReference>
<dbReference type="Pfam" id="PF00155">
    <property type="entry name" value="Aminotran_1_2"/>
    <property type="match status" value="1"/>
</dbReference>
<dbReference type="GO" id="GO:0004069">
    <property type="term" value="F:L-aspartate:2-oxoglutarate aminotransferase activity"/>
    <property type="evidence" value="ECO:0007669"/>
    <property type="project" value="UniProtKB-EC"/>
</dbReference>
<dbReference type="EMBL" id="LS974202">
    <property type="protein sequence ID" value="SSC11825.1"/>
    <property type="molecule type" value="Genomic_DNA"/>
</dbReference>
<organism evidence="7 8">
    <name type="scientific">Mesotoga infera</name>
    <dbReference type="NCBI Taxonomy" id="1236046"/>
    <lineage>
        <taxon>Bacteria</taxon>
        <taxon>Thermotogati</taxon>
        <taxon>Thermotogota</taxon>
        <taxon>Thermotogae</taxon>
        <taxon>Kosmotogales</taxon>
        <taxon>Kosmotogaceae</taxon>
        <taxon>Mesotoga</taxon>
    </lineage>
</organism>
<dbReference type="RefSeq" id="WP_169698263.1">
    <property type="nucleotide sequence ID" value="NZ_LS974202.1"/>
</dbReference>
<feature type="domain" description="Aminotransferase class I/classII large" evidence="6">
    <location>
        <begin position="31"/>
        <end position="378"/>
    </location>
</feature>
<comment type="similarity">
    <text evidence="2">Belongs to the class-I pyridoxal-phosphate-dependent aminotransferase family.</text>
</comment>
<proteinExistence type="inferred from homology"/>
<name>A0A7Z7LD19_9BACT</name>
<accession>A0A7Z7LD19</accession>
<keyword evidence="5" id="KW-0663">Pyridoxal phosphate</keyword>
<comment type="cofactor">
    <cofactor evidence="1">
        <name>pyridoxal 5'-phosphate</name>
        <dbReference type="ChEBI" id="CHEBI:597326"/>
    </cofactor>
</comment>
<dbReference type="SUPFAM" id="SSF53383">
    <property type="entry name" value="PLP-dependent transferases"/>
    <property type="match status" value="1"/>
</dbReference>
<protein>
    <submittedName>
        <fullName evidence="7">Aspartate aminotransferase</fullName>
        <ecNumber evidence="7">2.6.1.1</ecNumber>
    </submittedName>
</protein>
<evidence type="ECO:0000256" key="5">
    <source>
        <dbReference type="ARBA" id="ARBA00022898"/>
    </source>
</evidence>
<dbReference type="KEGG" id="minf:MESINF_0376"/>
<dbReference type="GO" id="GO:0030170">
    <property type="term" value="F:pyridoxal phosphate binding"/>
    <property type="evidence" value="ECO:0007669"/>
    <property type="project" value="InterPro"/>
</dbReference>
<evidence type="ECO:0000256" key="1">
    <source>
        <dbReference type="ARBA" id="ARBA00001933"/>
    </source>
</evidence>
<evidence type="ECO:0000256" key="3">
    <source>
        <dbReference type="ARBA" id="ARBA00022576"/>
    </source>
</evidence>
<evidence type="ECO:0000313" key="7">
    <source>
        <dbReference type="EMBL" id="SSC11825.1"/>
    </source>
</evidence>
<evidence type="ECO:0000259" key="6">
    <source>
        <dbReference type="Pfam" id="PF00155"/>
    </source>
</evidence>
<reference evidence="7 8" key="1">
    <citation type="submission" date="2017-01" db="EMBL/GenBank/DDBJ databases">
        <authorList>
            <person name="Erauso G."/>
        </authorList>
    </citation>
    <scope>NUCLEOTIDE SEQUENCE [LARGE SCALE GENOMIC DNA]</scope>
    <source>
        <strain evidence="7">MESINF1</strain>
    </source>
</reference>
<dbReference type="PANTHER" id="PTHR46383">
    <property type="entry name" value="ASPARTATE AMINOTRANSFERASE"/>
    <property type="match status" value="1"/>
</dbReference>
<dbReference type="PANTHER" id="PTHR46383:SF1">
    <property type="entry name" value="ASPARTATE AMINOTRANSFERASE"/>
    <property type="match status" value="1"/>
</dbReference>
<dbReference type="InterPro" id="IPR015422">
    <property type="entry name" value="PyrdxlP-dep_Trfase_small"/>
</dbReference>
<dbReference type="InterPro" id="IPR050596">
    <property type="entry name" value="AspAT/PAT-like"/>
</dbReference>
<dbReference type="CDD" id="cd00609">
    <property type="entry name" value="AAT_like"/>
    <property type="match status" value="1"/>
</dbReference>
<dbReference type="Gene3D" id="3.40.640.10">
    <property type="entry name" value="Type I PLP-dependent aspartate aminotransferase-like (Major domain)"/>
    <property type="match status" value="1"/>
</dbReference>
<evidence type="ECO:0000313" key="8">
    <source>
        <dbReference type="Proteomes" id="UP000250796"/>
    </source>
</evidence>
<dbReference type="EC" id="2.6.1.1" evidence="7"/>
<keyword evidence="4 7" id="KW-0808">Transferase</keyword>
<sequence length="387" mass="42792">MELSRLVSSVTPSATLEFNKKALELAKAGENVVKFTAGEPDFPTPRPIIDAAILALNEGKTKYTNATGIDELRKRISLKLKIDNGLDYSADEIVVANGGKQAIYNVLKAIMNPDDEIVIISPAWVSYEAQIRLCGGKPVIVESRIENGFVPEIAEIEKVLTSKTKGIIINSPNNPTGAIYPESFLRELAALSIERDFLVISDEVYEKLVFDAPHFSIGSVPGMKERTAVINAFSKTYAMTGWRVGYSATSLKLAKAVGKIQSHLVSNVNTMAQYAALKAFEVDTSDMVKTFKERRDFVVSRLNAMNMVFNNPSGAFYVFIDVRPYLGGRFKDSQEFAIGLLEEKKVGMVPGSAFIYEGFVRMSYSSSMEDLKEGLDRFEAFLREGKR</sequence>